<reference evidence="2 3" key="1">
    <citation type="submission" date="2014-05" db="EMBL/GenBank/DDBJ databases">
        <title>Whole genome shotgun sequence of Rhizobium rhizogenes NBRC 13257.</title>
        <authorList>
            <person name="Katano-Makiyama Y."/>
            <person name="Hosoyama A."/>
            <person name="Hashimoto M."/>
            <person name="Hosoyama Y."/>
            <person name="Noguchi M."/>
            <person name="Tsuchikane K."/>
            <person name="Kimura A."/>
            <person name="Ohji S."/>
            <person name="Ichikawa N."/>
            <person name="Yamazoe A."/>
            <person name="Fujita N."/>
        </authorList>
    </citation>
    <scope>NUCLEOTIDE SEQUENCE [LARGE SCALE GENOMIC DNA]</scope>
    <source>
        <strain evidence="2 3">NBRC 13257</strain>
    </source>
</reference>
<dbReference type="Proteomes" id="UP000026941">
    <property type="component" value="Unassembled WGS sequence"/>
</dbReference>
<evidence type="ECO:0000313" key="3">
    <source>
        <dbReference type="Proteomes" id="UP000026941"/>
    </source>
</evidence>
<dbReference type="GO" id="GO:0003824">
    <property type="term" value="F:catalytic activity"/>
    <property type="evidence" value="ECO:0007669"/>
    <property type="project" value="UniProtKB-ARBA"/>
</dbReference>
<accession>A0AA87QFF9</accession>
<name>A0AA87QFF9_RHIRH</name>
<protein>
    <recommendedName>
        <fullName evidence="1">DUF6862 domain-containing protein</fullName>
    </recommendedName>
</protein>
<dbReference type="AlphaFoldDB" id="A0AA87QFF9"/>
<dbReference type="Pfam" id="PF13332">
    <property type="entry name" value="Fil_haemagg_2"/>
    <property type="match status" value="1"/>
</dbReference>
<feature type="non-terminal residue" evidence="2">
    <location>
        <position position="1"/>
    </location>
</feature>
<organism evidence="2 3">
    <name type="scientific">Rhizobium rhizogenes NBRC 13257</name>
    <dbReference type="NCBI Taxonomy" id="1220581"/>
    <lineage>
        <taxon>Bacteria</taxon>
        <taxon>Pseudomonadati</taxon>
        <taxon>Pseudomonadota</taxon>
        <taxon>Alphaproteobacteria</taxon>
        <taxon>Hyphomicrobiales</taxon>
        <taxon>Rhizobiaceae</taxon>
        <taxon>Rhizobium/Agrobacterium group</taxon>
        <taxon>Rhizobium</taxon>
    </lineage>
</organism>
<dbReference type="InterPro" id="IPR049271">
    <property type="entry name" value="DUF6862"/>
</dbReference>
<dbReference type="InterPro" id="IPR025157">
    <property type="entry name" value="Hemagglutinin_rpt"/>
</dbReference>
<gene>
    <name evidence="2" type="ORF">RRH01S_39_00010</name>
</gene>
<dbReference type="EMBL" id="BAYX01000039">
    <property type="protein sequence ID" value="GAJ97144.1"/>
    <property type="molecule type" value="Genomic_DNA"/>
</dbReference>
<sequence>VTIVTNDLALKGATVTGNSVTANVKNLTIESLVDTATAKANQLNVSGSVGTNGFSVSGVTQKATGDAVVVSEQSGIHAGSGGLDLTVDKQTSLIGGLITSDATADKNRFETGTLTVADIDTHSTWKADTFGGSIGTSGLSIAPPVKAGENKTGQALSAIGGNIPITITDPAHQTQEIGTIRRDTDNTNTSLPGLPDLQNILREQYKTQADLQAAQKTMAGLVATIANQFVDQADTPAELAFWGEGGAGRAMLHAIGAGILGGVNGWEGALKGAAGGATSTLLAPAIDKLVAGLLKGTKFEGTQEGQQLATLLGQGLAAVAGAAGGGEGAAYGAANYQFNYLNDKQYFQLKSMDMACKVGVGGACDIVRDLQKLDQITNQQLVSACSADIGSDACIAARQDLGAAIHSIGTQGLGLSDTERRLLEGYYAELQSLQRDPTGTKQILDAIVGIVLSSPRATVAIEGLNGGGGRGGIQTGITNKTGTVWDNVTATAGNLPNTQIPATFKIRSGSQEFYVNSNATKHMGEYLEKSSNPINDQQLLTSFSATVDQIASTGSIQFGKVYNMNGWEIIFSQRAGDSLPVIKHALYIP</sequence>
<evidence type="ECO:0000313" key="2">
    <source>
        <dbReference type="EMBL" id="GAJ97144.1"/>
    </source>
</evidence>
<evidence type="ECO:0000259" key="1">
    <source>
        <dbReference type="Pfam" id="PF21726"/>
    </source>
</evidence>
<dbReference type="Pfam" id="PF21726">
    <property type="entry name" value="DUF6862"/>
    <property type="match status" value="1"/>
</dbReference>
<comment type="caution">
    <text evidence="2">The sequence shown here is derived from an EMBL/GenBank/DDBJ whole genome shotgun (WGS) entry which is preliminary data.</text>
</comment>
<feature type="domain" description="DUF6862" evidence="1">
    <location>
        <begin position="353"/>
        <end position="408"/>
    </location>
</feature>
<dbReference type="RefSeq" id="WP_234711814.1">
    <property type="nucleotide sequence ID" value="NZ_BAYX01000039.1"/>
</dbReference>
<proteinExistence type="predicted"/>